<dbReference type="AlphaFoldDB" id="A0A1Q8CBZ2"/>
<accession>A0A1Q8CBZ2</accession>
<reference evidence="1 2" key="1">
    <citation type="submission" date="2016-12" db="EMBL/GenBank/DDBJ databases">
        <title>The draft genome sequence of Actinophytocola sp. 11-183.</title>
        <authorList>
            <person name="Wang W."/>
            <person name="Yuan L."/>
        </authorList>
    </citation>
    <scope>NUCLEOTIDE SEQUENCE [LARGE SCALE GENOMIC DNA]</scope>
    <source>
        <strain evidence="1 2">11-183</strain>
    </source>
</reference>
<dbReference type="STRING" id="1912961.BU204_29940"/>
<organism evidence="1 2">
    <name type="scientific">Actinophytocola xanthii</name>
    <dbReference type="NCBI Taxonomy" id="1912961"/>
    <lineage>
        <taxon>Bacteria</taxon>
        <taxon>Bacillati</taxon>
        <taxon>Actinomycetota</taxon>
        <taxon>Actinomycetes</taxon>
        <taxon>Pseudonocardiales</taxon>
        <taxon>Pseudonocardiaceae</taxon>
    </lineage>
</organism>
<evidence type="ECO:0000313" key="1">
    <source>
        <dbReference type="EMBL" id="OLF11868.1"/>
    </source>
</evidence>
<sequence>MTTIPPSLSPCRRHPCSREHADLVLTFRSLAEAWRAAAEQATGGYPTELALYRQTHPAPKFRDFLTHTRRTA</sequence>
<keyword evidence="2" id="KW-1185">Reference proteome</keyword>
<dbReference type="RefSeq" id="WP_198943039.1">
    <property type="nucleotide sequence ID" value="NZ_MSIE01000065.1"/>
</dbReference>
<gene>
    <name evidence="1" type="ORF">BU204_29940</name>
</gene>
<name>A0A1Q8CBZ2_9PSEU</name>
<protein>
    <submittedName>
        <fullName evidence="1">Uncharacterized protein</fullName>
    </submittedName>
</protein>
<comment type="caution">
    <text evidence="1">The sequence shown here is derived from an EMBL/GenBank/DDBJ whole genome shotgun (WGS) entry which is preliminary data.</text>
</comment>
<dbReference type="EMBL" id="MSIE01000065">
    <property type="protein sequence ID" value="OLF11868.1"/>
    <property type="molecule type" value="Genomic_DNA"/>
</dbReference>
<evidence type="ECO:0000313" key="2">
    <source>
        <dbReference type="Proteomes" id="UP000185596"/>
    </source>
</evidence>
<dbReference type="Proteomes" id="UP000185596">
    <property type="component" value="Unassembled WGS sequence"/>
</dbReference>
<proteinExistence type="predicted"/>